<keyword evidence="2" id="KW-1185">Reference proteome</keyword>
<name>A0A1A9W5Q8_9MUSC</name>
<accession>A0A1A9W5Q8</accession>
<reference evidence="2" key="1">
    <citation type="submission" date="2014-03" db="EMBL/GenBank/DDBJ databases">
        <authorList>
            <person name="Aksoy S."/>
            <person name="Warren W."/>
            <person name="Wilson R.K."/>
        </authorList>
    </citation>
    <scope>NUCLEOTIDE SEQUENCE [LARGE SCALE GENOMIC DNA]</scope>
    <source>
        <strain evidence="2">IAEA</strain>
    </source>
</reference>
<sequence>MSQHCKHLNLDLNVEVDVLTSDALAEVINSILESLLYQRNQIPFVYKTYRHYVQNWSKEENDDEDLLLQRQKENATMTKNSISAMKELIRSTFKNKLIKSLRFLFGSTTYTPKEAYTIHLPIETISNDHFHKQHLLPTVNLNQTLLSFLTHPDLHTIFSSNLNPTNIYLEIEISKQKTTQLKTTSNTKFDMIPKESHKLPPSCKDVNIHLIHNGKENVTSLRCCKNLLVYKDFVDLNLENNAVDSVPDNCKTILYEMTEWWEAHTYIRGFKEQRIKYLNLWS</sequence>
<dbReference type="PANTHER" id="PTHR15681">
    <property type="entry name" value="MAD2L1-BINDING PROTEIN"/>
    <property type="match status" value="1"/>
</dbReference>
<proteinExistence type="predicted"/>
<dbReference type="GO" id="GO:0005634">
    <property type="term" value="C:nucleus"/>
    <property type="evidence" value="ECO:0007669"/>
    <property type="project" value="InterPro"/>
</dbReference>
<evidence type="ECO:0000313" key="1">
    <source>
        <dbReference type="EnsemblMetazoa" id="GBRI007184-PA"/>
    </source>
</evidence>
<dbReference type="InterPro" id="IPR053729">
    <property type="entry name" value="MAD2L1BP_domain_sf"/>
</dbReference>
<protein>
    <submittedName>
        <fullName evidence="1">Uncharacterized protein</fullName>
    </submittedName>
</protein>
<dbReference type="PANTHER" id="PTHR15681:SF1">
    <property type="entry name" value="MAD2L1-BINDING PROTEIN"/>
    <property type="match status" value="1"/>
</dbReference>
<organism evidence="1 2">
    <name type="scientific">Glossina brevipalpis</name>
    <dbReference type="NCBI Taxonomy" id="37001"/>
    <lineage>
        <taxon>Eukaryota</taxon>
        <taxon>Metazoa</taxon>
        <taxon>Ecdysozoa</taxon>
        <taxon>Arthropoda</taxon>
        <taxon>Hexapoda</taxon>
        <taxon>Insecta</taxon>
        <taxon>Pterygota</taxon>
        <taxon>Neoptera</taxon>
        <taxon>Endopterygota</taxon>
        <taxon>Diptera</taxon>
        <taxon>Brachycera</taxon>
        <taxon>Muscomorpha</taxon>
        <taxon>Hippoboscoidea</taxon>
        <taxon>Glossinidae</taxon>
        <taxon>Glossina</taxon>
    </lineage>
</organism>
<dbReference type="VEuPathDB" id="VectorBase:GBRI007184"/>
<dbReference type="AlphaFoldDB" id="A0A1A9W5Q8"/>
<reference evidence="1" key="2">
    <citation type="submission" date="2020-05" db="UniProtKB">
        <authorList>
            <consortium name="EnsemblMetazoa"/>
        </authorList>
    </citation>
    <scope>IDENTIFICATION</scope>
    <source>
        <strain evidence="1">IAEA</strain>
    </source>
</reference>
<dbReference type="GO" id="GO:0007096">
    <property type="term" value="P:regulation of exit from mitosis"/>
    <property type="evidence" value="ECO:0007669"/>
    <property type="project" value="InterPro"/>
</dbReference>
<dbReference type="InterPro" id="IPR009511">
    <property type="entry name" value="MAD1/Cdc20-bound-Mad2-bd"/>
</dbReference>
<dbReference type="Gene3D" id="3.30.900.20">
    <property type="match status" value="1"/>
</dbReference>
<dbReference type="Proteomes" id="UP000091820">
    <property type="component" value="Unassembled WGS sequence"/>
</dbReference>
<dbReference type="EnsemblMetazoa" id="GBRI007184-RA">
    <property type="protein sequence ID" value="GBRI007184-PA"/>
    <property type="gene ID" value="GBRI007184"/>
</dbReference>
<evidence type="ECO:0000313" key="2">
    <source>
        <dbReference type="Proteomes" id="UP000091820"/>
    </source>
</evidence>